<name>A0A162C9J8_9CRUS</name>
<evidence type="ECO:0000313" key="3">
    <source>
        <dbReference type="Proteomes" id="UP000076858"/>
    </source>
</evidence>
<dbReference type="PANTHER" id="PTHR47331:SF1">
    <property type="entry name" value="GAG-LIKE PROTEIN"/>
    <property type="match status" value="1"/>
</dbReference>
<dbReference type="OrthoDB" id="5984724at2759"/>
<dbReference type="EMBL" id="LRGB01004098">
    <property type="protein sequence ID" value="KZS02551.1"/>
    <property type="molecule type" value="Genomic_DNA"/>
</dbReference>
<sequence length="172" mass="19089">ERRGGGAKPAADSGGRNGGAKPRPKAYCFQCDGPHHLENCGNFKRLSSKDRLFFCIRHRLCFCCFRPKHSTRECPTKRPCSVPDCKHWHHVLLHEDAETQPEEAARPAAARSNSAKLRTAVGMIPLEVFDIDGNIVRANGFVDEGSDSTLFREGFVRRLRLQGSAQTLTVDG</sequence>
<dbReference type="AlphaFoldDB" id="A0A162C9J8"/>
<dbReference type="Proteomes" id="UP000076858">
    <property type="component" value="Unassembled WGS sequence"/>
</dbReference>
<reference evidence="2 3" key="1">
    <citation type="submission" date="2016-03" db="EMBL/GenBank/DDBJ databases">
        <title>EvidentialGene: Evidence-directed Construction of Genes on Genomes.</title>
        <authorList>
            <person name="Gilbert D.G."/>
            <person name="Choi J.-H."/>
            <person name="Mockaitis K."/>
            <person name="Colbourne J."/>
            <person name="Pfrender M."/>
        </authorList>
    </citation>
    <scope>NUCLEOTIDE SEQUENCE [LARGE SCALE GENOMIC DNA]</scope>
    <source>
        <strain evidence="2 3">Xinb3</strain>
        <tissue evidence="2">Complete organism</tissue>
    </source>
</reference>
<organism evidence="2 3">
    <name type="scientific">Daphnia magna</name>
    <dbReference type="NCBI Taxonomy" id="35525"/>
    <lineage>
        <taxon>Eukaryota</taxon>
        <taxon>Metazoa</taxon>
        <taxon>Ecdysozoa</taxon>
        <taxon>Arthropoda</taxon>
        <taxon>Crustacea</taxon>
        <taxon>Branchiopoda</taxon>
        <taxon>Diplostraca</taxon>
        <taxon>Cladocera</taxon>
        <taxon>Anomopoda</taxon>
        <taxon>Daphniidae</taxon>
        <taxon>Daphnia</taxon>
    </lineage>
</organism>
<evidence type="ECO:0000256" key="1">
    <source>
        <dbReference type="SAM" id="MobiDB-lite"/>
    </source>
</evidence>
<gene>
    <name evidence="2" type="ORF">APZ42_000367</name>
</gene>
<proteinExistence type="predicted"/>
<accession>A0A162C9J8</accession>
<feature type="non-terminal residue" evidence="2">
    <location>
        <position position="172"/>
    </location>
</feature>
<keyword evidence="3" id="KW-1185">Reference proteome</keyword>
<feature type="region of interest" description="Disordered" evidence="1">
    <location>
        <begin position="1"/>
        <end position="22"/>
    </location>
</feature>
<protein>
    <recommendedName>
        <fullName evidence="4">CCHC-type domain-containing protein</fullName>
    </recommendedName>
</protein>
<evidence type="ECO:0008006" key="4">
    <source>
        <dbReference type="Google" id="ProtNLM"/>
    </source>
</evidence>
<evidence type="ECO:0000313" key="2">
    <source>
        <dbReference type="EMBL" id="KZS02551.1"/>
    </source>
</evidence>
<comment type="caution">
    <text evidence="2">The sequence shown here is derived from an EMBL/GenBank/DDBJ whole genome shotgun (WGS) entry which is preliminary data.</text>
</comment>
<feature type="non-terminal residue" evidence="2">
    <location>
        <position position="1"/>
    </location>
</feature>
<dbReference type="PANTHER" id="PTHR47331">
    <property type="entry name" value="PHD-TYPE DOMAIN-CONTAINING PROTEIN"/>
    <property type="match status" value="1"/>
</dbReference>